<protein>
    <submittedName>
        <fullName evidence="3">(rape) hypothetical protein</fullName>
    </submittedName>
</protein>
<dbReference type="SUPFAM" id="SSF56112">
    <property type="entry name" value="Protein kinase-like (PK-like)"/>
    <property type="match status" value="1"/>
</dbReference>
<dbReference type="EMBL" id="HG994357">
    <property type="protein sequence ID" value="CAF2124294.1"/>
    <property type="molecule type" value="Genomic_DNA"/>
</dbReference>
<dbReference type="GO" id="GO:0004672">
    <property type="term" value="F:protein kinase activity"/>
    <property type="evidence" value="ECO:0007669"/>
    <property type="project" value="InterPro"/>
</dbReference>
<feature type="domain" description="Protein kinase" evidence="2">
    <location>
        <begin position="159"/>
        <end position="438"/>
    </location>
</feature>
<organism evidence="3">
    <name type="scientific">Brassica napus</name>
    <name type="common">Rape</name>
    <dbReference type="NCBI Taxonomy" id="3708"/>
    <lineage>
        <taxon>Eukaryota</taxon>
        <taxon>Viridiplantae</taxon>
        <taxon>Streptophyta</taxon>
        <taxon>Embryophyta</taxon>
        <taxon>Tracheophyta</taxon>
        <taxon>Spermatophyta</taxon>
        <taxon>Magnoliopsida</taxon>
        <taxon>eudicotyledons</taxon>
        <taxon>Gunneridae</taxon>
        <taxon>Pentapetalae</taxon>
        <taxon>rosids</taxon>
        <taxon>malvids</taxon>
        <taxon>Brassicales</taxon>
        <taxon>Brassicaceae</taxon>
        <taxon>Brassiceae</taxon>
        <taxon>Brassica</taxon>
    </lineage>
</organism>
<gene>
    <name evidence="3" type="ORF">DARMORV10_A03P25840.1</name>
</gene>
<dbReference type="Pfam" id="PF00069">
    <property type="entry name" value="Pkinase"/>
    <property type="match status" value="1"/>
</dbReference>
<dbReference type="Proteomes" id="UP001295469">
    <property type="component" value="Chromosome A03"/>
</dbReference>
<feature type="transmembrane region" description="Helical" evidence="1">
    <location>
        <begin position="331"/>
        <end position="355"/>
    </location>
</feature>
<feature type="transmembrane region" description="Helical" evidence="1">
    <location>
        <begin position="292"/>
        <end position="311"/>
    </location>
</feature>
<keyword evidence="1" id="KW-0472">Membrane</keyword>
<feature type="transmembrane region" description="Helical" evidence="1">
    <location>
        <begin position="106"/>
        <end position="127"/>
    </location>
</feature>
<dbReference type="PANTHER" id="PTHR12242">
    <property type="entry name" value="OS02G0130600 PROTEIN-RELATED"/>
    <property type="match status" value="1"/>
</dbReference>
<feature type="transmembrane region" description="Helical" evidence="1">
    <location>
        <begin position="195"/>
        <end position="216"/>
    </location>
</feature>
<dbReference type="GO" id="GO:0005524">
    <property type="term" value="F:ATP binding"/>
    <property type="evidence" value="ECO:0007669"/>
    <property type="project" value="InterPro"/>
</dbReference>
<feature type="transmembrane region" description="Helical" evidence="1">
    <location>
        <begin position="170"/>
        <end position="189"/>
    </location>
</feature>
<proteinExistence type="predicted"/>
<keyword evidence="1" id="KW-0812">Transmembrane</keyword>
<sequence length="438" mass="49981">MGLVVYWYDFICFGIVLAAIVASLWFLLRRERGCVDVEDTTHNSFLQSRSGSESLGSARLRTSCWRGLHPGWLLFTRSISFLSMAALLAWDVLEWDASIFVYYTEWTFMLVMIYFAMGIVASLYGCLEHYKEPTSGVCEDAVGNKVGDNEFRERLGVYGCFTETIFQTSAGAVVLTDVVFWLVIVPFLSNTHLGLNTLMICMHTANAGFLILDTLLNSLVSNLKYTRKYILRNWPKQMSFVLFFQTFPWFRMGYFVIWSCLYIVFQWIIHACGLLTWWPYLFLELDRPWAPLWYLGMAVVHIPCYGVYAAIVTAKNSYFPYLLPNAFCYPMLLTLARGCSFSIFLAGSVSGYYPLISGVLSWYQRVEIAAGAARALEYLHEKVNPHIIHRDTKSSNVLLFEDDVAKVSDFHLSNQATDMAARLYSARVLGTFGYHASE</sequence>
<evidence type="ECO:0000313" key="3">
    <source>
        <dbReference type="EMBL" id="CAF2124294.1"/>
    </source>
</evidence>
<name>A0A816WD77_BRANA</name>
<evidence type="ECO:0000256" key="1">
    <source>
        <dbReference type="SAM" id="Phobius"/>
    </source>
</evidence>
<keyword evidence="1" id="KW-1133">Transmembrane helix</keyword>
<dbReference type="PANTHER" id="PTHR12242:SF6">
    <property type="entry name" value="PROTEIN ROLLING PROTEIN"/>
    <property type="match status" value="1"/>
</dbReference>
<dbReference type="Gene3D" id="1.10.510.10">
    <property type="entry name" value="Transferase(Phosphotransferase) domain 1"/>
    <property type="match status" value="1"/>
</dbReference>
<dbReference type="InterPro" id="IPR011009">
    <property type="entry name" value="Kinase-like_dom_sf"/>
</dbReference>
<reference evidence="3" key="1">
    <citation type="submission" date="2021-01" db="EMBL/GenBank/DDBJ databases">
        <authorList>
            <consortium name="Genoscope - CEA"/>
            <person name="William W."/>
        </authorList>
    </citation>
    <scope>NUCLEOTIDE SEQUENCE</scope>
</reference>
<feature type="transmembrane region" description="Helical" evidence="1">
    <location>
        <begin position="6"/>
        <end position="28"/>
    </location>
</feature>
<dbReference type="PROSITE" id="PS50011">
    <property type="entry name" value="PROTEIN_KINASE_DOM"/>
    <property type="match status" value="1"/>
</dbReference>
<accession>A0A816WD77</accession>
<dbReference type="InterPro" id="IPR000719">
    <property type="entry name" value="Prot_kinase_dom"/>
</dbReference>
<dbReference type="AlphaFoldDB" id="A0A816WD77"/>
<evidence type="ECO:0000259" key="2">
    <source>
        <dbReference type="PROSITE" id="PS50011"/>
    </source>
</evidence>
<feature type="transmembrane region" description="Helical" evidence="1">
    <location>
        <begin position="71"/>
        <end position="90"/>
    </location>
</feature>